<dbReference type="OrthoDB" id="34166at2"/>
<dbReference type="Pfam" id="PF03070">
    <property type="entry name" value="TENA_THI-4"/>
    <property type="match status" value="1"/>
</dbReference>
<dbReference type="PANTHER" id="PTHR43198">
    <property type="entry name" value="BIFUNCTIONAL TH2 PROTEIN"/>
    <property type="match status" value="1"/>
</dbReference>
<dbReference type="InterPro" id="IPR004305">
    <property type="entry name" value="Thiaminase-2/PQQC"/>
</dbReference>
<evidence type="ECO:0000259" key="2">
    <source>
        <dbReference type="Pfam" id="PF03070"/>
    </source>
</evidence>
<protein>
    <submittedName>
        <fullName evidence="3">Thiaminase II</fullName>
    </submittedName>
</protein>
<dbReference type="PANTHER" id="PTHR43198:SF2">
    <property type="entry name" value="SI:CH1073-67J19.1-RELATED"/>
    <property type="match status" value="1"/>
</dbReference>
<dbReference type="GO" id="GO:0005829">
    <property type="term" value="C:cytosol"/>
    <property type="evidence" value="ECO:0007669"/>
    <property type="project" value="TreeGrafter"/>
</dbReference>
<dbReference type="CDD" id="cd19365">
    <property type="entry name" value="TenA_C-like"/>
    <property type="match status" value="1"/>
</dbReference>
<keyword evidence="4" id="KW-1185">Reference proteome</keyword>
<dbReference type="Gene3D" id="1.20.910.10">
    <property type="entry name" value="Heme oxygenase-like"/>
    <property type="match status" value="1"/>
</dbReference>
<dbReference type="InterPro" id="IPR050967">
    <property type="entry name" value="Thiamine_Salvage_TenA"/>
</dbReference>
<dbReference type="Proteomes" id="UP000275225">
    <property type="component" value="Unassembled WGS sequence"/>
</dbReference>
<accession>A0A3N6WKH7</accession>
<dbReference type="AlphaFoldDB" id="A0A3N6WKH7"/>
<name>A0A3N6WKH7_9ACTN</name>
<evidence type="ECO:0000313" key="4">
    <source>
        <dbReference type="Proteomes" id="UP000275225"/>
    </source>
</evidence>
<dbReference type="InterPro" id="IPR016084">
    <property type="entry name" value="Haem_Oase-like_multi-hlx"/>
</dbReference>
<sequence>MTFAEQAWADAGDDITRILEHPFVRGLADGTLPWATFERYLCDDAHYLDRYARVLSLLAAKAPVIADVGVLAEFAAGAAVAERALHEGRLGDAIASSTPSPTCDAYTGFLWSRATSASAAVGLAAVLPCFTVYAEVGRRLQERQRDDHPYRDWIETYADPSFADASRRCEALADRWAAGDPSSVPAMREAYARAVRYEWRFWDTAWRDAVL</sequence>
<dbReference type="RefSeq" id="WP_124236645.1">
    <property type="nucleotide sequence ID" value="NZ_JBHUFI010000016.1"/>
</dbReference>
<evidence type="ECO:0000256" key="1">
    <source>
        <dbReference type="ARBA" id="ARBA00004948"/>
    </source>
</evidence>
<gene>
    <name evidence="3" type="ORF">EHW97_07990</name>
</gene>
<dbReference type="SUPFAM" id="SSF48613">
    <property type="entry name" value="Heme oxygenase-like"/>
    <property type="match status" value="1"/>
</dbReference>
<organism evidence="3 4">
    <name type="scientific">Aeromicrobium camelliae</name>
    <dbReference type="NCBI Taxonomy" id="1538144"/>
    <lineage>
        <taxon>Bacteria</taxon>
        <taxon>Bacillati</taxon>
        <taxon>Actinomycetota</taxon>
        <taxon>Actinomycetes</taxon>
        <taxon>Propionibacteriales</taxon>
        <taxon>Nocardioidaceae</taxon>
        <taxon>Aeromicrobium</taxon>
    </lineage>
</organism>
<dbReference type="EMBL" id="RQJX01000009">
    <property type="protein sequence ID" value="RQN07959.1"/>
    <property type="molecule type" value="Genomic_DNA"/>
</dbReference>
<comment type="pathway">
    <text evidence="1">Cofactor biosynthesis; thiamine diphosphate biosynthesis.</text>
</comment>
<comment type="caution">
    <text evidence="3">The sequence shown here is derived from an EMBL/GenBank/DDBJ whole genome shotgun (WGS) entry which is preliminary data.</text>
</comment>
<feature type="domain" description="Thiaminase-2/PQQC" evidence="2">
    <location>
        <begin position="17"/>
        <end position="207"/>
    </location>
</feature>
<proteinExistence type="predicted"/>
<reference evidence="3 4" key="1">
    <citation type="submission" date="2018-11" db="EMBL/GenBank/DDBJ databases">
        <authorList>
            <person name="Li F."/>
        </authorList>
    </citation>
    <scope>NUCLEOTIDE SEQUENCE [LARGE SCALE GENOMIC DNA]</scope>
    <source>
        <strain evidence="3 4">YS17T</strain>
    </source>
</reference>
<evidence type="ECO:0000313" key="3">
    <source>
        <dbReference type="EMBL" id="RQN07959.1"/>
    </source>
</evidence>